<keyword evidence="2" id="KW-0378">Hydrolase</keyword>
<evidence type="ECO:0000313" key="2">
    <source>
        <dbReference type="EMBL" id="KUG22305.1"/>
    </source>
</evidence>
<dbReference type="Pfam" id="PF00753">
    <property type="entry name" value="Lactamase_B"/>
    <property type="match status" value="1"/>
</dbReference>
<accession>A0A0W8FNI8</accession>
<dbReference type="GO" id="GO:0016787">
    <property type="term" value="F:hydrolase activity"/>
    <property type="evidence" value="ECO:0007669"/>
    <property type="project" value="UniProtKB-KW"/>
</dbReference>
<organism evidence="2">
    <name type="scientific">hydrocarbon metagenome</name>
    <dbReference type="NCBI Taxonomy" id="938273"/>
    <lineage>
        <taxon>unclassified sequences</taxon>
        <taxon>metagenomes</taxon>
        <taxon>ecological metagenomes</taxon>
    </lineage>
</organism>
<protein>
    <submittedName>
        <fullName evidence="2">Zn-dependent hydrolase</fullName>
    </submittedName>
</protein>
<dbReference type="PANTHER" id="PTHR42951">
    <property type="entry name" value="METALLO-BETA-LACTAMASE DOMAIN-CONTAINING"/>
    <property type="match status" value="1"/>
</dbReference>
<dbReference type="SUPFAM" id="SSF56281">
    <property type="entry name" value="Metallo-hydrolase/oxidoreductase"/>
    <property type="match status" value="1"/>
</dbReference>
<reference evidence="2" key="1">
    <citation type="journal article" date="2015" name="Proc. Natl. Acad. Sci. U.S.A.">
        <title>Networks of energetic and metabolic interactions define dynamics in microbial communities.</title>
        <authorList>
            <person name="Embree M."/>
            <person name="Liu J.K."/>
            <person name="Al-Bassam M.M."/>
            <person name="Zengler K."/>
        </authorList>
    </citation>
    <scope>NUCLEOTIDE SEQUENCE</scope>
</reference>
<dbReference type="Gene3D" id="3.60.15.10">
    <property type="entry name" value="Ribonuclease Z/Hydroxyacylglutathione hydrolase-like"/>
    <property type="match status" value="1"/>
</dbReference>
<dbReference type="InterPro" id="IPR036866">
    <property type="entry name" value="RibonucZ/Hydroxyglut_hydro"/>
</dbReference>
<dbReference type="PANTHER" id="PTHR42951:SF4">
    <property type="entry name" value="ACYL-COENZYME A THIOESTERASE MBLAC2"/>
    <property type="match status" value="1"/>
</dbReference>
<sequence>MRPNSEEIISGVYLIGGSGITSADDAAIYLIDFAGDLVMIDAGAGRSSSQIVRNIEMLGFNPAAISNLILTHCHIDHIGSAPFFKKQFGTKILVHELDAKAVENGDSRKTAATWYGTSFPPTAVDRKLKGEHEILKFGQEELHCLHTPGHTPGSISLYLEREGKRVLFGQDIHGPFHKDFESDIKIWRKSMQVLLNLEADILCEGHFGIFDSKERVREYIERYLEEYE</sequence>
<proteinExistence type="predicted"/>
<evidence type="ECO:0000259" key="1">
    <source>
        <dbReference type="SMART" id="SM00849"/>
    </source>
</evidence>
<feature type="domain" description="Metallo-beta-lactamase" evidence="1">
    <location>
        <begin position="25"/>
        <end position="206"/>
    </location>
</feature>
<dbReference type="EMBL" id="LNQE01000975">
    <property type="protein sequence ID" value="KUG22305.1"/>
    <property type="molecule type" value="Genomic_DNA"/>
</dbReference>
<comment type="caution">
    <text evidence="2">The sequence shown here is derived from an EMBL/GenBank/DDBJ whole genome shotgun (WGS) entry which is preliminary data.</text>
</comment>
<dbReference type="SMART" id="SM00849">
    <property type="entry name" value="Lactamase_B"/>
    <property type="match status" value="1"/>
</dbReference>
<dbReference type="InterPro" id="IPR050855">
    <property type="entry name" value="NDM-1-like"/>
</dbReference>
<name>A0A0W8FNI8_9ZZZZ</name>
<dbReference type="AlphaFoldDB" id="A0A0W8FNI8"/>
<dbReference type="InterPro" id="IPR001279">
    <property type="entry name" value="Metallo-B-lactamas"/>
</dbReference>
<gene>
    <name evidence="2" type="ORF">ASZ90_007939</name>
</gene>